<reference evidence="5" key="1">
    <citation type="journal article" date="2019" name="Int. J. Syst. Evol. Microbiol.">
        <title>The Global Catalogue of Microorganisms (GCM) 10K type strain sequencing project: providing services to taxonomists for standard genome sequencing and annotation.</title>
        <authorList>
            <consortium name="The Broad Institute Genomics Platform"/>
            <consortium name="The Broad Institute Genome Sequencing Center for Infectious Disease"/>
            <person name="Wu L."/>
            <person name="Ma J."/>
        </authorList>
    </citation>
    <scope>NUCLEOTIDE SEQUENCE [LARGE SCALE GENOMIC DNA]</scope>
    <source>
        <strain evidence="5">CGMCC 4.7246</strain>
    </source>
</reference>
<dbReference type="Pfam" id="PF00583">
    <property type="entry name" value="Acetyltransf_1"/>
    <property type="match status" value="1"/>
</dbReference>
<dbReference type="GO" id="GO:0016746">
    <property type="term" value="F:acyltransferase activity"/>
    <property type="evidence" value="ECO:0007669"/>
    <property type="project" value="UniProtKB-KW"/>
</dbReference>
<dbReference type="RefSeq" id="WP_380633979.1">
    <property type="nucleotide sequence ID" value="NZ_JBHSQO010000005.1"/>
</dbReference>
<dbReference type="Proteomes" id="UP001596220">
    <property type="component" value="Unassembled WGS sequence"/>
</dbReference>
<dbReference type="PROSITE" id="PS51186">
    <property type="entry name" value="GNAT"/>
    <property type="match status" value="1"/>
</dbReference>
<evidence type="ECO:0000313" key="4">
    <source>
        <dbReference type="EMBL" id="MFC6089048.1"/>
    </source>
</evidence>
<gene>
    <name evidence="4" type="ORF">ACFP3R_07170</name>
</gene>
<dbReference type="CDD" id="cd04301">
    <property type="entry name" value="NAT_SF"/>
    <property type="match status" value="1"/>
</dbReference>
<dbReference type="EC" id="2.3.-.-" evidence="4"/>
<dbReference type="SUPFAM" id="SSF55729">
    <property type="entry name" value="Acyl-CoA N-acyltransferases (Nat)"/>
    <property type="match status" value="1"/>
</dbReference>
<dbReference type="EMBL" id="JBHSQO010000005">
    <property type="protein sequence ID" value="MFC6089048.1"/>
    <property type="molecule type" value="Genomic_DNA"/>
</dbReference>
<comment type="caution">
    <text evidence="4">The sequence shown here is derived from an EMBL/GenBank/DDBJ whole genome shotgun (WGS) entry which is preliminary data.</text>
</comment>
<dbReference type="Gene3D" id="3.40.630.30">
    <property type="match status" value="1"/>
</dbReference>
<sequence length="147" mass="16644">MRRLTPEDWATWRDIRLTALRSDPAAFGAALAHEQGVDEAWWRAFLDPARGVKVIAEAPEPVALVAGVPHEDLSDVLYLYSMWVKPEFRGRGVGAVLVGEVLAWAREHGWARVRLRVFRGNRVARRLYERLGFVGNGDSEVMEYEVS</sequence>
<dbReference type="InterPro" id="IPR050832">
    <property type="entry name" value="Bact_Acetyltransf"/>
</dbReference>
<evidence type="ECO:0000256" key="1">
    <source>
        <dbReference type="ARBA" id="ARBA00022679"/>
    </source>
</evidence>
<proteinExistence type="predicted"/>
<evidence type="ECO:0000313" key="5">
    <source>
        <dbReference type="Proteomes" id="UP001596220"/>
    </source>
</evidence>
<accession>A0ABW1P0J9</accession>
<dbReference type="InterPro" id="IPR016181">
    <property type="entry name" value="Acyl_CoA_acyltransferase"/>
</dbReference>
<evidence type="ECO:0000256" key="2">
    <source>
        <dbReference type="ARBA" id="ARBA00023315"/>
    </source>
</evidence>
<dbReference type="InterPro" id="IPR000182">
    <property type="entry name" value="GNAT_dom"/>
</dbReference>
<evidence type="ECO:0000259" key="3">
    <source>
        <dbReference type="PROSITE" id="PS51186"/>
    </source>
</evidence>
<organism evidence="4 5">
    <name type="scientific">Saccharothrix lopnurensis</name>
    <dbReference type="NCBI Taxonomy" id="1670621"/>
    <lineage>
        <taxon>Bacteria</taxon>
        <taxon>Bacillati</taxon>
        <taxon>Actinomycetota</taxon>
        <taxon>Actinomycetes</taxon>
        <taxon>Pseudonocardiales</taxon>
        <taxon>Pseudonocardiaceae</taxon>
        <taxon>Saccharothrix</taxon>
    </lineage>
</organism>
<name>A0ABW1P0J9_9PSEU</name>
<keyword evidence="1 4" id="KW-0808">Transferase</keyword>
<keyword evidence="2 4" id="KW-0012">Acyltransferase</keyword>
<dbReference type="PANTHER" id="PTHR43877">
    <property type="entry name" value="AMINOALKYLPHOSPHONATE N-ACETYLTRANSFERASE-RELATED-RELATED"/>
    <property type="match status" value="1"/>
</dbReference>
<dbReference type="PANTHER" id="PTHR43877:SF2">
    <property type="entry name" value="AMINOALKYLPHOSPHONATE N-ACETYLTRANSFERASE-RELATED"/>
    <property type="match status" value="1"/>
</dbReference>
<protein>
    <submittedName>
        <fullName evidence="4">GNAT family N-acetyltransferase</fullName>
        <ecNumber evidence="4">2.3.-.-</ecNumber>
    </submittedName>
</protein>
<keyword evidence="5" id="KW-1185">Reference proteome</keyword>
<feature type="domain" description="N-acetyltransferase" evidence="3">
    <location>
        <begin position="1"/>
        <end position="147"/>
    </location>
</feature>